<feature type="region of interest" description="Disordered" evidence="1">
    <location>
        <begin position="401"/>
        <end position="496"/>
    </location>
</feature>
<proteinExistence type="predicted"/>
<dbReference type="PANTHER" id="PTHR39597">
    <property type="entry name" value="UBA DOMAIN-CONTAINING PROTEIN RUP1"/>
    <property type="match status" value="1"/>
</dbReference>
<feature type="region of interest" description="Disordered" evidence="1">
    <location>
        <begin position="666"/>
        <end position="691"/>
    </location>
</feature>
<feature type="region of interest" description="Disordered" evidence="1">
    <location>
        <begin position="755"/>
        <end position="775"/>
    </location>
</feature>
<name>A0A0F7SBQ8_9BASI</name>
<dbReference type="STRING" id="49012.A0A0F7SBQ8"/>
<dbReference type="InterPro" id="IPR003903">
    <property type="entry name" value="UIM_dom"/>
</dbReference>
<organism evidence="2 3">
    <name type="scientific">Sporisorium scitamineum</name>
    <dbReference type="NCBI Taxonomy" id="49012"/>
    <lineage>
        <taxon>Eukaryota</taxon>
        <taxon>Fungi</taxon>
        <taxon>Dikarya</taxon>
        <taxon>Basidiomycota</taxon>
        <taxon>Ustilaginomycotina</taxon>
        <taxon>Ustilaginomycetes</taxon>
        <taxon>Ustilaginales</taxon>
        <taxon>Ustilaginaceae</taxon>
        <taxon>Sporisorium</taxon>
    </lineage>
</organism>
<feature type="region of interest" description="Disordered" evidence="1">
    <location>
        <begin position="348"/>
        <end position="386"/>
    </location>
</feature>
<feature type="compositionally biased region" description="Low complexity" evidence="1">
    <location>
        <begin position="97"/>
        <end position="107"/>
    </location>
</feature>
<feature type="compositionally biased region" description="Low complexity" evidence="1">
    <location>
        <begin position="448"/>
        <end position="463"/>
    </location>
</feature>
<dbReference type="EMBL" id="CCFA01003892">
    <property type="protein sequence ID" value="CDW98944.1"/>
    <property type="molecule type" value="Genomic_DNA"/>
</dbReference>
<protein>
    <recommendedName>
        <fullName evidence="4">UBA domain-containing protein</fullName>
    </recommendedName>
</protein>
<feature type="region of interest" description="Disordered" evidence="1">
    <location>
        <begin position="83"/>
        <end position="133"/>
    </location>
</feature>
<dbReference type="SUPFAM" id="SSF46934">
    <property type="entry name" value="UBA-like"/>
    <property type="match status" value="1"/>
</dbReference>
<dbReference type="PANTHER" id="PTHR39597:SF1">
    <property type="entry name" value="UBA DOMAIN-CONTAINING PROTEIN RUP1"/>
    <property type="match status" value="1"/>
</dbReference>
<dbReference type="Gene3D" id="1.10.8.10">
    <property type="entry name" value="DNA helicase RuvA subunit, C-terminal domain"/>
    <property type="match status" value="1"/>
</dbReference>
<reference evidence="3" key="1">
    <citation type="submission" date="2014-06" db="EMBL/GenBank/DDBJ databases">
        <authorList>
            <person name="Berkman P.J."/>
        </authorList>
    </citation>
    <scope>NUCLEOTIDE SEQUENCE [LARGE SCALE GENOMIC DNA]</scope>
</reference>
<dbReference type="SMART" id="SM00726">
    <property type="entry name" value="UIM"/>
    <property type="match status" value="2"/>
</dbReference>
<dbReference type="Proteomes" id="UP000242770">
    <property type="component" value="Unassembled WGS sequence"/>
</dbReference>
<feature type="region of interest" description="Disordered" evidence="1">
    <location>
        <begin position="159"/>
        <end position="197"/>
    </location>
</feature>
<feature type="compositionally biased region" description="Basic residues" evidence="1">
    <location>
        <begin position="762"/>
        <end position="775"/>
    </location>
</feature>
<dbReference type="Pfam" id="PF14555">
    <property type="entry name" value="UBA_4"/>
    <property type="match status" value="1"/>
</dbReference>
<feature type="region of interest" description="Disordered" evidence="1">
    <location>
        <begin position="1341"/>
        <end position="1372"/>
    </location>
</feature>
<feature type="compositionally biased region" description="Basic and acidic residues" evidence="1">
    <location>
        <begin position="1351"/>
        <end position="1372"/>
    </location>
</feature>
<feature type="compositionally biased region" description="Basic residues" evidence="1">
    <location>
        <begin position="117"/>
        <end position="126"/>
    </location>
</feature>
<dbReference type="CDD" id="cd14273">
    <property type="entry name" value="UBA_TAP-C_like"/>
    <property type="match status" value="1"/>
</dbReference>
<evidence type="ECO:0008006" key="4">
    <source>
        <dbReference type="Google" id="ProtNLM"/>
    </source>
</evidence>
<keyword evidence="3" id="KW-1185">Reference proteome</keyword>
<feature type="compositionally biased region" description="Low complexity" evidence="1">
    <location>
        <begin position="416"/>
        <end position="438"/>
    </location>
</feature>
<sequence>MPTVERISLPQSLSVVASKGRRLFSRETALTSTDAQSKSTTPLRASALSLNEALEQAWVSTASPYCLGYQLLSPQSSVSSQAQAHRWDRDLGRRRSSNATTASTSSSVGFGQDAPQRRRKSLFSKKPRSEQLADDAIHEDSHLSATHFVDPFVCEAQHDSRPSATLRPPSQLGSSQDGRAVPHDRSSQRLSIKQQQKREALDRISDLICLSVEHQAQLPRSQIGASSPRLLSTSPSMSDNTFFYPIEAPPSPTSMMSSSNSSERRASIVAFPSRIDANRGLRLNMGGDSYSSPAASSLASPLLSTFSTQADLSLQECGRSVEHSHDLFCFSSVESSFEHYQLLLPSSMKRQSSRTIENDASKRSNASLRANVGHDSERVLCSSRARRPDWMTQNSSEWLRMEEMQRSSQPPPPLRPLRNPMRSRSKSLSSSTAVASRSPSPPPPMPSLPAASPSFPASRASSSGLVGPYDLTPVHTPPRSRPVSAHRHQGHARCDSLTSAASSASLRAASFHTPTFGSASWTTLPVSAVRLSSFASPPHCGPVLTMMDRPFLIQQVSSITGCNDYQAETVLERSNWDVERAMNAYFDDPPPERPPPNSNSQSSSTAVVPFEASDPTAGWDVPNDPAYAPPPGQLPDLGHGWSLNNKDVIDFTNDADTDDDLRRAMASSLQDHQSQQAYRPPAPSSTVGRYPVSEDGYYIDAAENGIARHAMNELRERTPEEQTYGYKLRDRSKLAKPSNTAQTLFEIGRYTRSEKTYGSRGSRSRGRYGGRRGRRLQRGSSWNMDIGMSEDEQLRQALEASVQSHHDLLQLTGSGARTPALPQHLDTDLQTRQVQGAPVAMMAPFASLEIVAALLQALFAAPPVRTAYLASRPVDTRGSDLSNYWTGAAPTDPGSNSAAQPTLDTHIDLARRIQTLFAFATLSQRPLCVIKDVTSLTPTEVVARGADRSPADKVAALFYEFVVDSFTKHVAAVSDTILKTPGAEPVETDALWMNDALFLSSGAAALTSPASPRINGTQVNPQVPAAAPPKVERQRSFIQLRHDSINSDTYSCLRAALASDGDGVLLTRTGSVISMGVDHAIPTAEGGPPPFTINERIYLDSLMWDRRQGVRLDAELRDDEMRRLDTMRQDLEARKRKLAGDTGRPSSEVLLGAKRYFEQVATPADEADTIRAASLAEAGPQISKILEAVQADLVATDQLIAKIRAQIDAKRALVAERAKREASNPEWTQLAYDLCAVLYQEAGSCVSLVKQQSSGTWWKISVGRAVQVEREDVVMGRAQDPFLGVFWLVYARAEQDVAGLDAQEREKAVEGLISEAVKAAIADDNLTYESELLSLIRSDASTPSSTAANAGEEKAQQQGKSYDEMLALERTD</sequence>
<feature type="region of interest" description="Disordered" evidence="1">
    <location>
        <begin position="584"/>
        <end position="641"/>
    </location>
</feature>
<dbReference type="InterPro" id="IPR009060">
    <property type="entry name" value="UBA-like_sf"/>
</dbReference>
<evidence type="ECO:0000313" key="2">
    <source>
        <dbReference type="EMBL" id="CDW98944.1"/>
    </source>
</evidence>
<dbReference type="InterPro" id="IPR055335">
    <property type="entry name" value="Ucp6/RUP1"/>
</dbReference>
<feature type="compositionally biased region" description="Polar residues" evidence="1">
    <location>
        <begin position="667"/>
        <end position="677"/>
    </location>
</feature>
<gene>
    <name evidence="2" type="primary">SSCI65660.1</name>
</gene>
<accession>A0A0F7SBQ8</accession>
<evidence type="ECO:0000256" key="1">
    <source>
        <dbReference type="SAM" id="MobiDB-lite"/>
    </source>
</evidence>
<evidence type="ECO:0000313" key="3">
    <source>
        <dbReference type="Proteomes" id="UP000242770"/>
    </source>
</evidence>